<dbReference type="PANTHER" id="PTHR43794">
    <property type="entry name" value="AMINOHYDROLASE SSNA-RELATED"/>
    <property type="match status" value="1"/>
</dbReference>
<proteinExistence type="predicted"/>
<protein>
    <submittedName>
        <fullName evidence="4">Amidohydrolase</fullName>
    </submittedName>
</protein>
<dbReference type="InterPro" id="IPR050287">
    <property type="entry name" value="MTA/SAH_deaminase"/>
</dbReference>
<evidence type="ECO:0000256" key="1">
    <source>
        <dbReference type="ARBA" id="ARBA00022801"/>
    </source>
</evidence>
<dbReference type="Gene3D" id="2.30.40.10">
    <property type="entry name" value="Urease, subunit C, domain 1"/>
    <property type="match status" value="1"/>
</dbReference>
<dbReference type="InterPro" id="IPR011059">
    <property type="entry name" value="Metal-dep_hydrolase_composite"/>
</dbReference>
<feature type="region of interest" description="Disordered" evidence="2">
    <location>
        <begin position="1"/>
        <end position="20"/>
    </location>
</feature>
<reference evidence="4" key="1">
    <citation type="submission" date="2022-10" db="EMBL/GenBank/DDBJ databases">
        <title>The complete genomes of actinobacterial strains from the NBC collection.</title>
        <authorList>
            <person name="Joergensen T.S."/>
            <person name="Alvarez Arevalo M."/>
            <person name="Sterndorff E.B."/>
            <person name="Faurdal D."/>
            <person name="Vuksanovic O."/>
            <person name="Mourched A.-S."/>
            <person name="Charusanti P."/>
            <person name="Shaw S."/>
            <person name="Blin K."/>
            <person name="Weber T."/>
        </authorList>
    </citation>
    <scope>NUCLEOTIDE SEQUENCE</scope>
    <source>
        <strain evidence="4">NBC_00119</strain>
    </source>
</reference>
<dbReference type="Gene3D" id="3.20.20.140">
    <property type="entry name" value="Metal-dependent hydrolases"/>
    <property type="match status" value="1"/>
</dbReference>
<evidence type="ECO:0000256" key="2">
    <source>
        <dbReference type="SAM" id="MobiDB-lite"/>
    </source>
</evidence>
<name>A0AAU1UHI1_9ACTN</name>
<organism evidence="4">
    <name type="scientific">Streptomyces sp. NBC_00119</name>
    <dbReference type="NCBI Taxonomy" id="2975659"/>
    <lineage>
        <taxon>Bacteria</taxon>
        <taxon>Bacillati</taxon>
        <taxon>Actinomycetota</taxon>
        <taxon>Actinomycetes</taxon>
        <taxon>Kitasatosporales</taxon>
        <taxon>Streptomycetaceae</taxon>
        <taxon>Streptomyces</taxon>
    </lineage>
</organism>
<dbReference type="Pfam" id="PF01979">
    <property type="entry name" value="Amidohydro_1"/>
    <property type="match status" value="1"/>
</dbReference>
<dbReference type="CDD" id="cd01298">
    <property type="entry name" value="ATZ_TRZ_like"/>
    <property type="match status" value="1"/>
</dbReference>
<evidence type="ECO:0000259" key="3">
    <source>
        <dbReference type="Pfam" id="PF01979"/>
    </source>
</evidence>
<dbReference type="PANTHER" id="PTHR43794:SF11">
    <property type="entry name" value="AMIDOHYDROLASE-RELATED DOMAIN-CONTAINING PROTEIN"/>
    <property type="match status" value="1"/>
</dbReference>
<dbReference type="GO" id="GO:0016810">
    <property type="term" value="F:hydrolase activity, acting on carbon-nitrogen (but not peptide) bonds"/>
    <property type="evidence" value="ECO:0007669"/>
    <property type="project" value="InterPro"/>
</dbReference>
<accession>A0AAU1UHI1</accession>
<dbReference type="InterPro" id="IPR006680">
    <property type="entry name" value="Amidohydro-rel"/>
</dbReference>
<dbReference type="SUPFAM" id="SSF51338">
    <property type="entry name" value="Composite domain of metallo-dependent hydrolases"/>
    <property type="match status" value="2"/>
</dbReference>
<dbReference type="AlphaFoldDB" id="A0AAU1UHI1"/>
<gene>
    <name evidence="4" type="ORF">OHU69_41060</name>
</gene>
<dbReference type="EMBL" id="CP108195">
    <property type="protein sequence ID" value="WTS16893.1"/>
    <property type="molecule type" value="Genomic_DNA"/>
</dbReference>
<keyword evidence="1" id="KW-0378">Hydrolase</keyword>
<dbReference type="InterPro" id="IPR032466">
    <property type="entry name" value="Metal_Hydrolase"/>
</dbReference>
<feature type="compositionally biased region" description="Pro residues" evidence="2">
    <location>
        <begin position="11"/>
        <end position="20"/>
    </location>
</feature>
<feature type="domain" description="Amidohydrolase-related" evidence="3">
    <location>
        <begin position="80"/>
        <end position="444"/>
    </location>
</feature>
<evidence type="ECO:0000313" key="4">
    <source>
        <dbReference type="EMBL" id="WTS16893.1"/>
    </source>
</evidence>
<sequence length="493" mass="52748">MPEPLREQQPGPLPEQQPGPRPCALLLSGAEVVTVDDERTVYTVGSVAVDGDRIVDVGPAQEVDARWQPRRTVDCRGRAIVPGFTDAHTHLFQSLARGIGDGESIWPWLNQFMWPYAIHLDAEDAQTAVRLSAVEAARAGITTVVDHHYAPSDPETVLAVADTIEEVGLRGAVARGMLGDRTKVADARGLPDALYQYGTAEELDLTRQCMAARGPDARVRVWPGPLNLSYADQDLVRGAVALAREHGTRWHTHCSEGAKDPQSYLDTHGVRPVTWLAREGLLDGSATLAHAVWLDDEETAAIGAAGANVAHNPCSNAYLASGTMPWRPLREAGAVVALGTDGPSAGGRQDMFEAMKQALFAQRLATLDPAGARCEDVLQAATRDGARYAGVPDAGVLRPGALADLAVVDLTGVAVQPVHRAVSALVYSARAGDVVMTLVGGRVVYEDGHCPGIDEEELSARTRERAHRLVERAGFGTLTTPWRHRTGRLEGTS</sequence>
<dbReference type="SUPFAM" id="SSF51556">
    <property type="entry name" value="Metallo-dependent hydrolases"/>
    <property type="match status" value="1"/>
</dbReference>